<organism evidence="1 2">
    <name type="scientific">Providencia sneebia DSM 19967</name>
    <dbReference type="NCBI Taxonomy" id="1141660"/>
    <lineage>
        <taxon>Bacteria</taxon>
        <taxon>Pseudomonadati</taxon>
        <taxon>Pseudomonadota</taxon>
        <taxon>Gammaproteobacteria</taxon>
        <taxon>Enterobacterales</taxon>
        <taxon>Morganellaceae</taxon>
        <taxon>Providencia</taxon>
    </lineage>
</organism>
<dbReference type="RefSeq" id="WP_008914810.1">
    <property type="nucleotide sequence ID" value="NZ_CM001773.1"/>
</dbReference>
<dbReference type="AlphaFoldDB" id="K8WHP6"/>
<dbReference type="PATRIC" id="fig|1141660.3.peg.959"/>
<evidence type="ECO:0000313" key="2">
    <source>
        <dbReference type="Proteomes" id="UP000010290"/>
    </source>
</evidence>
<dbReference type="OrthoDB" id="6454957at2"/>
<proteinExistence type="predicted"/>
<comment type="caution">
    <text evidence="1">The sequence shown here is derived from an EMBL/GenBank/DDBJ whole genome shotgun (WGS) entry which is preliminary data.</text>
</comment>
<accession>K8WHP6</accession>
<protein>
    <submittedName>
        <fullName evidence="1">Uncharacterized protein</fullName>
    </submittedName>
</protein>
<gene>
    <name evidence="1" type="ORF">OO7_04729</name>
</gene>
<dbReference type="Proteomes" id="UP000010290">
    <property type="component" value="Chromosome"/>
</dbReference>
<evidence type="ECO:0000313" key="1">
    <source>
        <dbReference type="EMBL" id="EKT60103.1"/>
    </source>
</evidence>
<name>K8WHP6_9GAMM</name>
<reference evidence="1 2" key="1">
    <citation type="journal article" date="2012" name="BMC Genomics">
        <title>Comparative genomics of bacteria in the genus Providencia isolated from wild Drosophila melanogaster.</title>
        <authorList>
            <person name="Galac M.R."/>
            <person name="Lazzaro B.P."/>
        </authorList>
    </citation>
    <scope>NUCLEOTIDE SEQUENCE [LARGE SCALE GENOMIC DNA]</scope>
    <source>
        <strain evidence="1 2">DSM 19967</strain>
    </source>
</reference>
<dbReference type="EMBL" id="AKKN01000005">
    <property type="protein sequence ID" value="EKT60103.1"/>
    <property type="molecule type" value="Genomic_DNA"/>
</dbReference>
<dbReference type="SUPFAM" id="SSF69635">
    <property type="entry name" value="Type III secretory system chaperone-like"/>
    <property type="match status" value="1"/>
</dbReference>
<sequence>MKNFRKIISKTLIDELGLDAVMLSRLDGDKPICIELRDGAEIYITSEDNDFLMVFIEVTIKDVRKIRMQSSKVIDLFIEDEDLMMNIKKDKFIALCYIDKKIKNIESKLLDKLVSLNTFSDIINN</sequence>
<dbReference type="Gene3D" id="3.30.1460.10">
    <property type="match status" value="1"/>
</dbReference>
<keyword evidence="2" id="KW-1185">Reference proteome</keyword>
<dbReference type="HOGENOM" id="CLU_2001077_0_0_6"/>